<dbReference type="EMBL" id="CP108222">
    <property type="protein sequence ID" value="WTT17587.1"/>
    <property type="molecule type" value="Genomic_DNA"/>
</dbReference>
<evidence type="ECO:0000256" key="2">
    <source>
        <dbReference type="SAM" id="MobiDB-lite"/>
    </source>
</evidence>
<feature type="transmembrane region" description="Helical" evidence="3">
    <location>
        <begin position="12"/>
        <end position="34"/>
    </location>
</feature>
<accession>A0AAU2A027</accession>
<evidence type="ECO:0000313" key="4">
    <source>
        <dbReference type="EMBL" id="WTT17587.1"/>
    </source>
</evidence>
<name>A0AAU2A027_9ACTN</name>
<evidence type="ECO:0008006" key="5">
    <source>
        <dbReference type="Google" id="ProtNLM"/>
    </source>
</evidence>
<keyword evidence="3" id="KW-1133">Transmembrane helix</keyword>
<feature type="region of interest" description="Disordered" evidence="2">
    <location>
        <begin position="293"/>
        <end position="341"/>
    </location>
</feature>
<feature type="compositionally biased region" description="Acidic residues" evidence="2">
    <location>
        <begin position="223"/>
        <end position="233"/>
    </location>
</feature>
<evidence type="ECO:0000256" key="3">
    <source>
        <dbReference type="SAM" id="Phobius"/>
    </source>
</evidence>
<sequence length="446" mass="46612">MPRGRHRHSPPLHRLLPPAAIAGVSLVCALGPWVFTDTGVLRVIAAFAAAITVVGAAVMRRWDMEAGKQVADLTRARASDDWRHEERIAELETDLEESRELRVKLEQKLRGKRAELQGLRNEHAALLRRYATAETERASALEGRRLLELEAAVPAQGSGADVDEDVKAGTGSARALPVGSGESVDLADEADVVDSDAAALDAAAAGVSAALGAVGAQTTGDTAETDDESDEETPAAPAVFSPEGSSLFLRARAALARFDGETRTKADPAPTDVKTKAAKTAEIPADVAVVSEAVSDGPATDKAEAVQEDEAKGKPEAARGHTRAAATPAEAKPAKPVRGTGHYTVPTAVAVVPTTAPVRRPTAEGGFDFFGTQKEQASAALESVQNEDLADVVGQEALALHKAESEAQFKPADEESRGVGIGQVIDLTAHDETEHIDLQGLRSAVS</sequence>
<keyword evidence="1" id="KW-0175">Coiled coil</keyword>
<reference evidence="4" key="1">
    <citation type="submission" date="2022-10" db="EMBL/GenBank/DDBJ databases">
        <title>The complete genomes of actinobacterial strains from the NBC collection.</title>
        <authorList>
            <person name="Joergensen T.S."/>
            <person name="Alvarez Arevalo M."/>
            <person name="Sterndorff E.B."/>
            <person name="Faurdal D."/>
            <person name="Vuksanovic O."/>
            <person name="Mourched A.-S."/>
            <person name="Charusanti P."/>
            <person name="Shaw S."/>
            <person name="Blin K."/>
            <person name="Weber T."/>
        </authorList>
    </citation>
    <scope>NUCLEOTIDE SEQUENCE</scope>
    <source>
        <strain evidence="4">NBC_00093</strain>
    </source>
</reference>
<feature type="region of interest" description="Disordered" evidence="2">
    <location>
        <begin position="215"/>
        <end position="243"/>
    </location>
</feature>
<feature type="compositionally biased region" description="Basic and acidic residues" evidence="2">
    <location>
        <begin position="299"/>
        <end position="319"/>
    </location>
</feature>
<evidence type="ECO:0000256" key="1">
    <source>
        <dbReference type="SAM" id="Coils"/>
    </source>
</evidence>
<feature type="coiled-coil region" evidence="1">
    <location>
        <begin position="88"/>
        <end position="136"/>
    </location>
</feature>
<proteinExistence type="predicted"/>
<organism evidence="4">
    <name type="scientific">Streptomyces sp. NBC_00093</name>
    <dbReference type="NCBI Taxonomy" id="2975649"/>
    <lineage>
        <taxon>Bacteria</taxon>
        <taxon>Bacillati</taxon>
        <taxon>Actinomycetota</taxon>
        <taxon>Actinomycetes</taxon>
        <taxon>Kitasatosporales</taxon>
        <taxon>Streptomycetaceae</taxon>
        <taxon>Streptomyces</taxon>
    </lineage>
</organism>
<gene>
    <name evidence="4" type="ORF">OHA22_19575</name>
</gene>
<protein>
    <recommendedName>
        <fullName evidence="5">Secreted protein</fullName>
    </recommendedName>
</protein>
<dbReference type="AlphaFoldDB" id="A0AAU2A027"/>
<feature type="compositionally biased region" description="Low complexity" evidence="2">
    <location>
        <begin position="324"/>
        <end position="336"/>
    </location>
</feature>
<keyword evidence="3" id="KW-0472">Membrane</keyword>
<feature type="transmembrane region" description="Helical" evidence="3">
    <location>
        <begin position="40"/>
        <end position="59"/>
    </location>
</feature>
<keyword evidence="3" id="KW-0812">Transmembrane</keyword>